<feature type="domain" description="LRRNT" evidence="17">
    <location>
        <begin position="27"/>
        <end position="60"/>
    </location>
</feature>
<keyword evidence="4" id="KW-0433">Leucine-rich repeat</keyword>
<keyword evidence="11" id="KW-0325">Glycoprotein</keyword>
<dbReference type="GeneID" id="129338077"/>
<keyword evidence="7" id="KW-0677">Repeat</keyword>
<organism evidence="18 19">
    <name type="scientific">Eublepharis macularius</name>
    <name type="common">Leopard gecko</name>
    <name type="synonym">Cyrtodactylus macularius</name>
    <dbReference type="NCBI Taxonomy" id="481883"/>
    <lineage>
        <taxon>Eukaryota</taxon>
        <taxon>Metazoa</taxon>
        <taxon>Chordata</taxon>
        <taxon>Craniata</taxon>
        <taxon>Vertebrata</taxon>
        <taxon>Euteleostomi</taxon>
        <taxon>Lepidosauria</taxon>
        <taxon>Squamata</taxon>
        <taxon>Bifurcata</taxon>
        <taxon>Gekkota</taxon>
        <taxon>Eublepharidae</taxon>
        <taxon>Eublepharinae</taxon>
        <taxon>Eublepharis</taxon>
    </lineage>
</organism>
<dbReference type="SUPFAM" id="SSF49265">
    <property type="entry name" value="Fibronectin type III"/>
    <property type="match status" value="1"/>
</dbReference>
<accession>A0AA97LD90</accession>
<keyword evidence="10 15" id="KW-0472">Membrane</keyword>
<dbReference type="Proteomes" id="UP001190640">
    <property type="component" value="Chromosome 11"/>
</dbReference>
<protein>
    <recommendedName>
        <fullName evidence="13">TLR4 interactor with leucine rich repeats</fullName>
    </recommendedName>
</protein>
<dbReference type="SMART" id="SM00013">
    <property type="entry name" value="LRRNT"/>
    <property type="match status" value="1"/>
</dbReference>
<evidence type="ECO:0000256" key="6">
    <source>
        <dbReference type="ARBA" id="ARBA00022729"/>
    </source>
</evidence>
<dbReference type="GO" id="GO:0045087">
    <property type="term" value="P:innate immune response"/>
    <property type="evidence" value="ECO:0007669"/>
    <property type="project" value="UniProtKB-KW"/>
</dbReference>
<dbReference type="FunFam" id="3.80.10.10:FF:000247">
    <property type="entry name" value="TLR4 interactor with leucine rich repeats"/>
    <property type="match status" value="1"/>
</dbReference>
<evidence type="ECO:0000256" key="15">
    <source>
        <dbReference type="SAM" id="Phobius"/>
    </source>
</evidence>
<dbReference type="SUPFAM" id="SSF52058">
    <property type="entry name" value="L domain-like"/>
    <property type="match status" value="1"/>
</dbReference>
<evidence type="ECO:0000256" key="10">
    <source>
        <dbReference type="ARBA" id="ARBA00023136"/>
    </source>
</evidence>
<dbReference type="InterPro" id="IPR050541">
    <property type="entry name" value="LRR_TM_domain-containing"/>
</dbReference>
<evidence type="ECO:0000313" key="18">
    <source>
        <dbReference type="Proteomes" id="UP001190640"/>
    </source>
</evidence>
<feature type="transmembrane region" description="Helical" evidence="15">
    <location>
        <begin position="645"/>
        <end position="670"/>
    </location>
</feature>
<name>A0AA97LD90_EUBMA</name>
<dbReference type="SMART" id="SM00369">
    <property type="entry name" value="LRR_TYP"/>
    <property type="match status" value="11"/>
</dbReference>
<evidence type="ECO:0000256" key="16">
    <source>
        <dbReference type="SAM" id="SignalP"/>
    </source>
</evidence>
<dbReference type="PANTHER" id="PTHR24369">
    <property type="entry name" value="ANTIGEN BSP, PUTATIVE-RELATED"/>
    <property type="match status" value="1"/>
</dbReference>
<dbReference type="Gene3D" id="3.80.10.10">
    <property type="entry name" value="Ribonuclease Inhibitor"/>
    <property type="match status" value="3"/>
</dbReference>
<keyword evidence="18" id="KW-1185">Reference proteome</keyword>
<dbReference type="GO" id="GO:0005886">
    <property type="term" value="C:plasma membrane"/>
    <property type="evidence" value="ECO:0007669"/>
    <property type="project" value="TreeGrafter"/>
</dbReference>
<dbReference type="InterPro" id="IPR032675">
    <property type="entry name" value="LRR_dom_sf"/>
</dbReference>
<dbReference type="PROSITE" id="PS51450">
    <property type="entry name" value="LRR"/>
    <property type="match status" value="1"/>
</dbReference>
<evidence type="ECO:0000256" key="3">
    <source>
        <dbReference type="ARBA" id="ARBA00022588"/>
    </source>
</evidence>
<evidence type="ECO:0000256" key="4">
    <source>
        <dbReference type="ARBA" id="ARBA00022614"/>
    </source>
</evidence>
<feature type="signal peptide" evidence="16">
    <location>
        <begin position="1"/>
        <end position="26"/>
    </location>
</feature>
<keyword evidence="6 16" id="KW-0732">Signal</keyword>
<dbReference type="InterPro" id="IPR001611">
    <property type="entry name" value="Leu-rich_rpt"/>
</dbReference>
<keyword evidence="5 15" id="KW-0812">Transmembrane</keyword>
<dbReference type="RefSeq" id="XP_054848147.1">
    <property type="nucleotide sequence ID" value="XM_054992172.1"/>
</dbReference>
<dbReference type="InterPro" id="IPR036116">
    <property type="entry name" value="FN3_sf"/>
</dbReference>
<evidence type="ECO:0000256" key="7">
    <source>
        <dbReference type="ARBA" id="ARBA00022737"/>
    </source>
</evidence>
<sequence>MERMVRLMQLLLLGCSLALLPPAAEPLCPEPCDCQQQQHLLCTNRGLRAVPKALEPQDILTYSLGGNFIANISAFDFHRLVALQRLDLQYNRIRWLHPKAFERLARLEELYLGNNLLAALAPGTLRPLAKLRILYVNANEIAYLSAASFAGLGSLVKLRLDGNALGSLGDATFAGLSNLLYLHLEANRIRWLSRNAFAGLGKLRFLDLSGNQQNLLRHPDTFQPMRLLNTLLLSGNNIQQLAKGLFQHLPSLAKLSLSGNRLAWLAPEAFAGLGALKELHLEGNLLSQLASTLLQPLGNLEVLDLSHNLLVSLHPDTFAHLHKLRELSLQENALSTLSGDLFASSPALYQLELDGNSWSCDCRLQGLKRWLGSWHSRGRLLTVFVQCRKPLALAGKYLDYLEDSQLLPPPNGSCSEATASPSPSPQGNISYSPGRVQERLSSLPSASTMQLVGSQKMLVPVPERGSWVTDASPTTSTAHLLLSTRPPPLPGGAWPRRAGKHHLVSSVSAVPPLVTDPCDFNKLFLYNLSVDSVSTSVVTVRWGVRPHRSPRLLGPVRFRILFDRFGAAVKFQRFVYLPKWSEPTATLQELRPDTPYLVCVEGVIGGRVCPVAPRDHCAGLVTLPEEDAAAAAAVAGGARGPDQQLLTLVLLAVNALLLFLALAAWASRLVRKKVLGCRRRKAASPVHVRQMYSTRRPLRSMGTGVSADFSGFQSHRPPRSTVCALSEADLIEFPCERFLDSAGSGGNSSARRGEDHLLQRFAD</sequence>
<dbReference type="GO" id="GO:0006954">
    <property type="term" value="P:inflammatory response"/>
    <property type="evidence" value="ECO:0007669"/>
    <property type="project" value="UniProtKB-KW"/>
</dbReference>
<dbReference type="InterPro" id="IPR000372">
    <property type="entry name" value="LRRNT"/>
</dbReference>
<dbReference type="PANTHER" id="PTHR24369:SF204">
    <property type="entry name" value="PROTEIN PHOSPHATASE 1 REGULATORY SUBUNIT 29-RELATED"/>
    <property type="match status" value="1"/>
</dbReference>
<dbReference type="AlphaFoldDB" id="A0AA97LD90"/>
<evidence type="ECO:0000256" key="13">
    <source>
        <dbReference type="ARBA" id="ARBA00074774"/>
    </source>
</evidence>
<keyword evidence="3" id="KW-0399">Innate immunity</keyword>
<evidence type="ECO:0000256" key="9">
    <source>
        <dbReference type="ARBA" id="ARBA00022989"/>
    </source>
</evidence>
<dbReference type="KEGG" id="emc:129338077"/>
<keyword evidence="12" id="KW-0395">Inflammatory response</keyword>
<evidence type="ECO:0000313" key="19">
    <source>
        <dbReference type="RefSeq" id="XP_054848147.1"/>
    </source>
</evidence>
<evidence type="ECO:0000256" key="12">
    <source>
        <dbReference type="ARBA" id="ARBA00023198"/>
    </source>
</evidence>
<comment type="subcellular location">
    <subcellularLocation>
        <location evidence="1">Membrane</location>
        <topology evidence="1">Single-pass type I membrane protein</topology>
    </subcellularLocation>
</comment>
<feature type="region of interest" description="Disordered" evidence="14">
    <location>
        <begin position="409"/>
        <end position="435"/>
    </location>
</feature>
<dbReference type="FunFam" id="3.80.10.10:FF:000169">
    <property type="entry name" value="TLR4 interactor with leucine rich repeats"/>
    <property type="match status" value="1"/>
</dbReference>
<reference evidence="19" key="1">
    <citation type="submission" date="2025-08" db="UniProtKB">
        <authorList>
            <consortium name="RefSeq"/>
        </authorList>
    </citation>
    <scope>IDENTIFICATION</scope>
    <source>
        <tissue evidence="19">Blood</tissue>
    </source>
</reference>
<gene>
    <name evidence="19" type="primary">TRIL</name>
</gene>
<evidence type="ECO:0000256" key="8">
    <source>
        <dbReference type="ARBA" id="ARBA00022859"/>
    </source>
</evidence>
<feature type="chain" id="PRO_5041650421" description="TLR4 interactor with leucine rich repeats" evidence="16">
    <location>
        <begin position="27"/>
        <end position="763"/>
    </location>
</feature>
<proteinExistence type="predicted"/>
<evidence type="ECO:0000256" key="5">
    <source>
        <dbReference type="ARBA" id="ARBA00022692"/>
    </source>
</evidence>
<evidence type="ECO:0000256" key="2">
    <source>
        <dbReference type="ARBA" id="ARBA00022553"/>
    </source>
</evidence>
<keyword evidence="9 15" id="KW-1133">Transmembrane helix</keyword>
<feature type="compositionally biased region" description="Polar residues" evidence="14">
    <location>
        <begin position="412"/>
        <end position="431"/>
    </location>
</feature>
<evidence type="ECO:0000256" key="14">
    <source>
        <dbReference type="SAM" id="MobiDB-lite"/>
    </source>
</evidence>
<dbReference type="InterPro" id="IPR003591">
    <property type="entry name" value="Leu-rich_rpt_typical-subtyp"/>
</dbReference>
<evidence type="ECO:0000256" key="1">
    <source>
        <dbReference type="ARBA" id="ARBA00004479"/>
    </source>
</evidence>
<evidence type="ECO:0000256" key="11">
    <source>
        <dbReference type="ARBA" id="ARBA00023180"/>
    </source>
</evidence>
<keyword evidence="2" id="KW-0597">Phosphoprotein</keyword>
<dbReference type="CTD" id="9865"/>
<dbReference type="Pfam" id="PF13855">
    <property type="entry name" value="LRR_8"/>
    <property type="match status" value="4"/>
</dbReference>
<keyword evidence="8" id="KW-0391">Immunity</keyword>
<evidence type="ECO:0000259" key="17">
    <source>
        <dbReference type="SMART" id="SM00013"/>
    </source>
</evidence>